<evidence type="ECO:0000256" key="5">
    <source>
        <dbReference type="ARBA" id="ARBA00023242"/>
    </source>
</evidence>
<dbReference type="PROSITE" id="PS50252">
    <property type="entry name" value="TBOX_3"/>
    <property type="match status" value="1"/>
</dbReference>
<dbReference type="PROSITE" id="PS01283">
    <property type="entry name" value="TBOX_1"/>
    <property type="match status" value="1"/>
</dbReference>
<dbReference type="OrthoDB" id="6119313at2759"/>
<dbReference type="CDD" id="cd00182">
    <property type="entry name" value="T-box"/>
    <property type="match status" value="1"/>
</dbReference>
<evidence type="ECO:0000256" key="4">
    <source>
        <dbReference type="ARBA" id="ARBA00023163"/>
    </source>
</evidence>
<keyword evidence="3 6" id="KW-0238">DNA-binding</keyword>
<evidence type="ECO:0000313" key="9">
    <source>
        <dbReference type="EMBL" id="CAB3401690.1"/>
    </source>
</evidence>
<accession>A0A8S1EQA9</accession>
<comment type="caution">
    <text evidence="9">The sequence shown here is derived from an EMBL/GenBank/DDBJ whole genome shotgun (WGS) entry which is preliminary data.</text>
</comment>
<protein>
    <recommendedName>
        <fullName evidence="8">T-box domain-containing protein</fullName>
    </recommendedName>
</protein>
<feature type="region of interest" description="Disordered" evidence="7">
    <location>
        <begin position="260"/>
        <end position="282"/>
    </location>
</feature>
<keyword evidence="2" id="KW-0805">Transcription regulation</keyword>
<gene>
    <name evidence="9" type="ORF">CBOVIS_LOCUS4402</name>
</gene>
<feature type="compositionally biased region" description="Low complexity" evidence="7">
    <location>
        <begin position="207"/>
        <end position="226"/>
    </location>
</feature>
<proteinExistence type="predicted"/>
<dbReference type="InterPro" id="IPR046360">
    <property type="entry name" value="T-box_DNA-bd"/>
</dbReference>
<dbReference type="GO" id="GO:0000785">
    <property type="term" value="C:chromatin"/>
    <property type="evidence" value="ECO:0007669"/>
    <property type="project" value="TreeGrafter"/>
</dbReference>
<comment type="subcellular location">
    <subcellularLocation>
        <location evidence="1 6">Nucleus</location>
    </subcellularLocation>
</comment>
<evidence type="ECO:0000313" key="10">
    <source>
        <dbReference type="Proteomes" id="UP000494206"/>
    </source>
</evidence>
<dbReference type="GO" id="GO:0005634">
    <property type="term" value="C:nucleus"/>
    <property type="evidence" value="ECO:0007669"/>
    <property type="project" value="UniProtKB-SubCell"/>
</dbReference>
<reference evidence="9 10" key="1">
    <citation type="submission" date="2020-04" db="EMBL/GenBank/DDBJ databases">
        <authorList>
            <person name="Laetsch R D."/>
            <person name="Stevens L."/>
            <person name="Kumar S."/>
            <person name="Blaxter L. M."/>
        </authorList>
    </citation>
    <scope>NUCLEOTIDE SEQUENCE [LARGE SCALE GENOMIC DNA]</scope>
</reference>
<dbReference type="Gene3D" id="2.60.40.820">
    <property type="entry name" value="Transcription factor, T-box"/>
    <property type="match status" value="1"/>
</dbReference>
<evidence type="ECO:0000256" key="1">
    <source>
        <dbReference type="ARBA" id="ARBA00004123"/>
    </source>
</evidence>
<keyword evidence="4" id="KW-0804">Transcription</keyword>
<evidence type="ECO:0000256" key="3">
    <source>
        <dbReference type="ARBA" id="ARBA00023125"/>
    </source>
</evidence>
<name>A0A8S1EQA9_9PELO</name>
<dbReference type="PROSITE" id="PS01264">
    <property type="entry name" value="TBOX_2"/>
    <property type="match status" value="1"/>
</dbReference>
<feature type="domain" description="T-box" evidence="8">
    <location>
        <begin position="14"/>
        <end position="199"/>
    </location>
</feature>
<dbReference type="InterPro" id="IPR018186">
    <property type="entry name" value="TF_T-box_CS"/>
</dbReference>
<dbReference type="PANTHER" id="PTHR11267:SF170">
    <property type="entry name" value="T-BOX PROTEIN 33-RELATED"/>
    <property type="match status" value="1"/>
</dbReference>
<dbReference type="AlphaFoldDB" id="A0A8S1EQA9"/>
<feature type="region of interest" description="Disordered" evidence="7">
    <location>
        <begin position="197"/>
        <end position="235"/>
    </location>
</feature>
<sequence>MTSDDEKIVIRLTDRQDQLWRNFAKHTTEMVVTKTGRKMFPKLEYELSGLEPDVLYALVLQIEQVDSMRYKFANGVWTASGAGDASPAPKKVWHADGVMTGRQWMAGPVNFDRLKITNNAMDTCGSHIYLHSMHKYVPVLSVFVSPSDSPFVVPQHSRAQLVAVARIPHTEFIAVTAYQNQSVTSLKIAHNPFAKGFRESSDRKRISPSADELADDSSSQSSSPPAKKLKSTSPMPAPIVPQLFAPMMFPYQRFNPFMFAAPPPPPSPSSHQHHHHQHHPGFPFNFQFLSQMAALQNFIVEPPKNQVDQST</sequence>
<dbReference type="PRINTS" id="PR00937">
    <property type="entry name" value="TBOX"/>
</dbReference>
<comment type="caution">
    <text evidence="6">Lacks conserved residue(s) required for the propagation of feature annotation.</text>
</comment>
<keyword evidence="5 6" id="KW-0539">Nucleus</keyword>
<dbReference type="Proteomes" id="UP000494206">
    <property type="component" value="Unassembled WGS sequence"/>
</dbReference>
<evidence type="ECO:0000256" key="6">
    <source>
        <dbReference type="PROSITE-ProRule" id="PRU00201"/>
    </source>
</evidence>
<evidence type="ECO:0000256" key="2">
    <source>
        <dbReference type="ARBA" id="ARBA00023015"/>
    </source>
</evidence>
<dbReference type="GO" id="GO:0001708">
    <property type="term" value="P:cell fate specification"/>
    <property type="evidence" value="ECO:0007669"/>
    <property type="project" value="TreeGrafter"/>
</dbReference>
<evidence type="ECO:0000259" key="8">
    <source>
        <dbReference type="PROSITE" id="PS50252"/>
    </source>
</evidence>
<dbReference type="SMART" id="SM00425">
    <property type="entry name" value="TBOX"/>
    <property type="match status" value="1"/>
</dbReference>
<dbReference type="GO" id="GO:0045893">
    <property type="term" value="P:positive regulation of DNA-templated transcription"/>
    <property type="evidence" value="ECO:0007669"/>
    <property type="project" value="InterPro"/>
</dbReference>
<dbReference type="InterPro" id="IPR036960">
    <property type="entry name" value="T-box_sf"/>
</dbReference>
<dbReference type="GO" id="GO:0000978">
    <property type="term" value="F:RNA polymerase II cis-regulatory region sequence-specific DNA binding"/>
    <property type="evidence" value="ECO:0007669"/>
    <property type="project" value="InterPro"/>
</dbReference>
<dbReference type="Pfam" id="PF00907">
    <property type="entry name" value="T-box"/>
    <property type="match status" value="1"/>
</dbReference>
<dbReference type="InterPro" id="IPR001699">
    <property type="entry name" value="TF_T-box"/>
</dbReference>
<dbReference type="PANTHER" id="PTHR11267">
    <property type="entry name" value="T-BOX PROTEIN-RELATED"/>
    <property type="match status" value="1"/>
</dbReference>
<dbReference type="InterPro" id="IPR008967">
    <property type="entry name" value="p53-like_TF_DNA-bd_sf"/>
</dbReference>
<dbReference type="EMBL" id="CADEPM010000003">
    <property type="protein sequence ID" value="CAB3401690.1"/>
    <property type="molecule type" value="Genomic_DNA"/>
</dbReference>
<evidence type="ECO:0000256" key="7">
    <source>
        <dbReference type="SAM" id="MobiDB-lite"/>
    </source>
</evidence>
<dbReference type="GO" id="GO:0000981">
    <property type="term" value="F:DNA-binding transcription factor activity, RNA polymerase II-specific"/>
    <property type="evidence" value="ECO:0007669"/>
    <property type="project" value="TreeGrafter"/>
</dbReference>
<keyword evidence="10" id="KW-1185">Reference proteome</keyword>
<organism evidence="9 10">
    <name type="scientific">Caenorhabditis bovis</name>
    <dbReference type="NCBI Taxonomy" id="2654633"/>
    <lineage>
        <taxon>Eukaryota</taxon>
        <taxon>Metazoa</taxon>
        <taxon>Ecdysozoa</taxon>
        <taxon>Nematoda</taxon>
        <taxon>Chromadorea</taxon>
        <taxon>Rhabditida</taxon>
        <taxon>Rhabditina</taxon>
        <taxon>Rhabditomorpha</taxon>
        <taxon>Rhabditoidea</taxon>
        <taxon>Rhabditidae</taxon>
        <taxon>Peloderinae</taxon>
        <taxon>Caenorhabditis</taxon>
    </lineage>
</organism>
<dbReference type="FunFam" id="2.60.40.820:FF:000013">
    <property type="entry name" value="T-box transcription factor tbx-9"/>
    <property type="match status" value="1"/>
</dbReference>
<dbReference type="SUPFAM" id="SSF49417">
    <property type="entry name" value="p53-like transcription factors"/>
    <property type="match status" value="1"/>
</dbReference>